<name>A0A517PN23_9PLAN</name>
<dbReference type="PANTHER" id="PTHR11712">
    <property type="entry name" value="POLYKETIDE SYNTHASE-RELATED"/>
    <property type="match status" value="1"/>
</dbReference>
<dbReference type="Proteomes" id="UP000320421">
    <property type="component" value="Chromosome"/>
</dbReference>
<dbReference type="SUPFAM" id="SSF53901">
    <property type="entry name" value="Thiolase-like"/>
    <property type="match status" value="2"/>
</dbReference>
<dbReference type="PANTHER" id="PTHR11712:SF336">
    <property type="entry name" value="3-OXOACYL-[ACYL-CARRIER-PROTEIN] SYNTHASE, MITOCHONDRIAL"/>
    <property type="match status" value="1"/>
</dbReference>
<dbReference type="AlphaFoldDB" id="A0A517PN23"/>
<dbReference type="PROSITE" id="PS52004">
    <property type="entry name" value="KS3_2"/>
    <property type="match status" value="1"/>
</dbReference>
<dbReference type="OrthoDB" id="292158at2"/>
<dbReference type="InterPro" id="IPR014031">
    <property type="entry name" value="Ketoacyl_synth_C"/>
</dbReference>
<organism evidence="5 6">
    <name type="scientific">Gimesia chilikensis</name>
    <dbReference type="NCBI Taxonomy" id="2605989"/>
    <lineage>
        <taxon>Bacteria</taxon>
        <taxon>Pseudomonadati</taxon>
        <taxon>Planctomycetota</taxon>
        <taxon>Planctomycetia</taxon>
        <taxon>Planctomycetales</taxon>
        <taxon>Planctomycetaceae</taxon>
        <taxon>Gimesia</taxon>
    </lineage>
</organism>
<dbReference type="CDD" id="cd00834">
    <property type="entry name" value="KAS_I_II"/>
    <property type="match status" value="1"/>
</dbReference>
<reference evidence="5 6" key="1">
    <citation type="submission" date="2019-02" db="EMBL/GenBank/DDBJ databases">
        <title>Deep-cultivation of Planctomycetes and their phenomic and genomic characterization uncovers novel biology.</title>
        <authorList>
            <person name="Wiegand S."/>
            <person name="Jogler M."/>
            <person name="Boedeker C."/>
            <person name="Pinto D."/>
            <person name="Vollmers J."/>
            <person name="Rivas-Marin E."/>
            <person name="Kohn T."/>
            <person name="Peeters S.H."/>
            <person name="Heuer A."/>
            <person name="Rast P."/>
            <person name="Oberbeckmann S."/>
            <person name="Bunk B."/>
            <person name="Jeske O."/>
            <person name="Meyerdierks A."/>
            <person name="Storesund J.E."/>
            <person name="Kallscheuer N."/>
            <person name="Luecker S."/>
            <person name="Lage O.M."/>
            <person name="Pohl T."/>
            <person name="Merkel B.J."/>
            <person name="Hornburger P."/>
            <person name="Mueller R.-W."/>
            <person name="Bruemmer F."/>
            <person name="Labrenz M."/>
            <person name="Spormann A.M."/>
            <person name="Op den Camp H."/>
            <person name="Overmann J."/>
            <person name="Amann R."/>
            <person name="Jetten M.S.M."/>
            <person name="Mascher T."/>
            <person name="Medema M.H."/>
            <person name="Devos D.P."/>
            <person name="Kaster A.-K."/>
            <person name="Ovreas L."/>
            <person name="Rohde M."/>
            <person name="Galperin M.Y."/>
            <person name="Jogler C."/>
        </authorList>
    </citation>
    <scope>NUCLEOTIDE SEQUENCE [LARGE SCALE GENOMIC DNA]</scope>
    <source>
        <strain evidence="5 6">HG66A1</strain>
    </source>
</reference>
<evidence type="ECO:0000313" key="6">
    <source>
        <dbReference type="Proteomes" id="UP000320421"/>
    </source>
</evidence>
<evidence type="ECO:0000256" key="1">
    <source>
        <dbReference type="ARBA" id="ARBA00008467"/>
    </source>
</evidence>
<keyword evidence="2 3" id="KW-0808">Transferase</keyword>
<evidence type="ECO:0000259" key="4">
    <source>
        <dbReference type="PROSITE" id="PS52004"/>
    </source>
</evidence>
<dbReference type="EC" id="2.3.1.179" evidence="5"/>
<keyword evidence="5" id="KW-0012">Acyltransferase</keyword>
<evidence type="ECO:0000313" key="5">
    <source>
        <dbReference type="EMBL" id="QDT20769.1"/>
    </source>
</evidence>
<dbReference type="SMART" id="SM00825">
    <property type="entry name" value="PKS_KS"/>
    <property type="match status" value="1"/>
</dbReference>
<dbReference type="InterPro" id="IPR020841">
    <property type="entry name" value="PKS_Beta-ketoAc_synthase_dom"/>
</dbReference>
<dbReference type="InterPro" id="IPR014030">
    <property type="entry name" value="Ketoacyl_synth_N"/>
</dbReference>
<evidence type="ECO:0000256" key="3">
    <source>
        <dbReference type="RuleBase" id="RU003694"/>
    </source>
</evidence>
<evidence type="ECO:0000256" key="2">
    <source>
        <dbReference type="ARBA" id="ARBA00022679"/>
    </source>
</evidence>
<dbReference type="InterPro" id="IPR000794">
    <property type="entry name" value="Beta-ketoacyl_synthase"/>
</dbReference>
<dbReference type="Pfam" id="PF00109">
    <property type="entry name" value="ketoacyl-synt"/>
    <property type="match status" value="1"/>
</dbReference>
<gene>
    <name evidence="5" type="primary">fabF_3</name>
    <name evidence="5" type="ORF">HG66A1_25580</name>
</gene>
<sequence length="428" mass="44791">MRPLSTVSEPEPRRVVITGIGLITPYAVGREASWQGICSGVSAIQPLDALSQQLKRPLAGGIIPDPSLSSASLSSSTPLQTEPSLTLALQAGTEAFEDAGLDLNHLNRETTGCVIGSSKGGMASFAQLAALSHQDASVAEQVPPDLWLQCFAGAASHSFAAHFNLQAAALTPVSACATGFSSIMRGAELIQDGVCDTVLAGSTDASLLPAVLASFHRMGVLASQFDHPSQACRPYDVRRNGFVVGEGAGILVLESLEQAQKRNVTPYAEWLTGGLGADSTHLMQFDPRAESLSHLINVTLDRAGVAHEEVDYVNLHGTGTQINDVYETHALQKAFGPHSAALACSSLKGGMGHLLGAAGSVELALTLLAMRDGIVPPTLNLENPDPECPLNYTPQVAASREISTALKLSFGFGGHLSAGLVRKWDSDR</sequence>
<accession>A0A517PN23</accession>
<feature type="domain" description="Ketosynthase family 3 (KS3)" evidence="4">
    <location>
        <begin position="12"/>
        <end position="423"/>
    </location>
</feature>
<dbReference type="InterPro" id="IPR016039">
    <property type="entry name" value="Thiolase-like"/>
</dbReference>
<protein>
    <submittedName>
        <fullName evidence="5">3-oxoacyl-[acyl-carrier-protein] synthase 2</fullName>
        <ecNumber evidence="5">2.3.1.179</ecNumber>
    </submittedName>
</protein>
<keyword evidence="6" id="KW-1185">Reference proteome</keyword>
<dbReference type="Gene3D" id="3.40.47.10">
    <property type="match status" value="2"/>
</dbReference>
<dbReference type="GO" id="GO:0006633">
    <property type="term" value="P:fatty acid biosynthetic process"/>
    <property type="evidence" value="ECO:0007669"/>
    <property type="project" value="TreeGrafter"/>
</dbReference>
<dbReference type="Pfam" id="PF02801">
    <property type="entry name" value="Ketoacyl-synt_C"/>
    <property type="match status" value="1"/>
</dbReference>
<dbReference type="EMBL" id="CP036266">
    <property type="protein sequence ID" value="QDT20769.1"/>
    <property type="molecule type" value="Genomic_DNA"/>
</dbReference>
<dbReference type="GO" id="GO:0004315">
    <property type="term" value="F:3-oxoacyl-[acyl-carrier-protein] synthase activity"/>
    <property type="evidence" value="ECO:0007669"/>
    <property type="project" value="UniProtKB-EC"/>
</dbReference>
<dbReference type="RefSeq" id="WP_145184047.1">
    <property type="nucleotide sequence ID" value="NZ_CP036266.1"/>
</dbReference>
<proteinExistence type="inferred from homology"/>
<comment type="similarity">
    <text evidence="1 3">Belongs to the thiolase-like superfamily. Beta-ketoacyl-ACP synthases family.</text>
</comment>